<evidence type="ECO:0000313" key="7">
    <source>
        <dbReference type="Proteomes" id="UP000066529"/>
    </source>
</evidence>
<evidence type="ECO:0000259" key="5">
    <source>
        <dbReference type="PROSITE" id="PS51656"/>
    </source>
</evidence>
<dbReference type="KEGG" id="mthr:MSTHT_1394"/>
<dbReference type="PANTHER" id="PTHR40101">
    <property type="entry name" value="CONSERVED PROTEIN"/>
    <property type="match status" value="1"/>
</dbReference>
<dbReference type="PROSITE" id="PS51656">
    <property type="entry name" value="4FE4S"/>
    <property type="match status" value="1"/>
</dbReference>
<keyword evidence="2" id="KW-0479">Metal-binding</keyword>
<dbReference type="GeneID" id="41603255"/>
<gene>
    <name evidence="6" type="ORF">MSTHT_1394</name>
</gene>
<evidence type="ECO:0000256" key="3">
    <source>
        <dbReference type="ARBA" id="ARBA00023004"/>
    </source>
</evidence>
<dbReference type="PANTHER" id="PTHR40101:SF1">
    <property type="entry name" value="4FE-4S DOMAIN-CONTAINING PROTEIN"/>
    <property type="match status" value="1"/>
</dbReference>
<evidence type="ECO:0000256" key="2">
    <source>
        <dbReference type="ARBA" id="ARBA00022723"/>
    </source>
</evidence>
<dbReference type="InterPro" id="IPR019224">
    <property type="entry name" value="DUF2148"/>
</dbReference>
<dbReference type="HOGENOM" id="CLU_111491_0_0_2"/>
<evidence type="ECO:0000313" key="6">
    <source>
        <dbReference type="EMBL" id="AKB13152.1"/>
    </source>
</evidence>
<dbReference type="GO" id="GO:0046872">
    <property type="term" value="F:metal ion binding"/>
    <property type="evidence" value="ECO:0007669"/>
    <property type="project" value="UniProtKB-KW"/>
</dbReference>
<dbReference type="EMBL" id="CP009501">
    <property type="protein sequence ID" value="AKB13152.1"/>
    <property type="molecule type" value="Genomic_DNA"/>
</dbReference>
<dbReference type="PATRIC" id="fig|523844.20.peg.1754"/>
<feature type="domain" description="4Fe-4S" evidence="5">
    <location>
        <begin position="71"/>
        <end position="133"/>
    </location>
</feature>
<name>A0A0E3NC90_METTT</name>
<dbReference type="RefSeq" id="WP_048167218.1">
    <property type="nucleotide sequence ID" value="NZ_CP009501.1"/>
</dbReference>
<protein>
    <submittedName>
        <fullName evidence="6">Ferredoxin domain containing protein</fullName>
    </submittedName>
</protein>
<reference evidence="6 7" key="1">
    <citation type="submission" date="2014-07" db="EMBL/GenBank/DDBJ databases">
        <title>Methanogenic archaea and the global carbon cycle.</title>
        <authorList>
            <person name="Henriksen J.R."/>
            <person name="Luke J."/>
            <person name="Reinhart S."/>
            <person name="Benedict M.N."/>
            <person name="Youngblut N.D."/>
            <person name="Metcalf M.E."/>
            <person name="Whitaker R.J."/>
            <person name="Metcalf W.W."/>
        </authorList>
    </citation>
    <scope>NUCLEOTIDE SEQUENCE [LARGE SCALE GENOMIC DNA]</scope>
    <source>
        <strain evidence="7">ATCC 43570 / DSM 1825 / OCM 12 / VKM B-1830 / TM-1</strain>
    </source>
</reference>
<dbReference type="Pfam" id="PF09918">
    <property type="entry name" value="DUF2148"/>
    <property type="match status" value="1"/>
</dbReference>
<dbReference type="AlphaFoldDB" id="A0A0E3NC90"/>
<dbReference type="OrthoDB" id="146335at2157"/>
<organism evidence="6 7">
    <name type="scientific">Methanosarcina thermophila (strain ATCC 43570 / DSM 1825 / OCM 12 / VKM B-1830 / TM-1)</name>
    <dbReference type="NCBI Taxonomy" id="523844"/>
    <lineage>
        <taxon>Archaea</taxon>
        <taxon>Methanobacteriati</taxon>
        <taxon>Methanobacteriota</taxon>
        <taxon>Stenosarchaea group</taxon>
        <taxon>Methanomicrobia</taxon>
        <taxon>Methanosarcinales</taxon>
        <taxon>Methanosarcinaceae</taxon>
        <taxon>Methanosarcina</taxon>
    </lineage>
</organism>
<dbReference type="Proteomes" id="UP000066529">
    <property type="component" value="Chromosome"/>
</dbReference>
<evidence type="ECO:0000256" key="1">
    <source>
        <dbReference type="ARBA" id="ARBA00022485"/>
    </source>
</evidence>
<accession>A0A0E3NC90</accession>
<keyword evidence="1" id="KW-0004">4Fe-4S</keyword>
<dbReference type="InterPro" id="IPR007202">
    <property type="entry name" value="4Fe-4S_dom"/>
</dbReference>
<evidence type="ECO:0000256" key="4">
    <source>
        <dbReference type="ARBA" id="ARBA00023014"/>
    </source>
</evidence>
<proteinExistence type="predicted"/>
<dbReference type="GO" id="GO:0051539">
    <property type="term" value="F:4 iron, 4 sulfur cluster binding"/>
    <property type="evidence" value="ECO:0007669"/>
    <property type="project" value="UniProtKB-KW"/>
</dbReference>
<keyword evidence="3" id="KW-0408">Iron</keyword>
<keyword evidence="4" id="KW-0411">Iron-sulfur</keyword>
<sequence>MRQNPELESIELLAKIILTAARTAPKGKGIDDIVTCLLSKEEKDELADRMEELSEIKNLKFLLRDARNVRDANAIILIGLKASGVSNLDCGACGFATCKEMLEHGKVQKEFSGPHCMIKYLDLGIAVGSAAAKAKDLCIDNRVLYSAGAAACYFKIIDADVAMGLPLSVKGKNIFFDRESTRKVKG</sequence>